<sequence length="588" mass="66595">MSAARCLGCLVLHHLPHTRHPPHRALTPLLGGRGTVHSPLRLWLVPDKRWNASVSWVLPQGHETGINIYNSTTKTKVPLRTHHPGLLTWYNCGPTVYDSAHIGHALSYIKIDIIRRIMTRVFDLNVIMVMGITDIDDKIIRRSQELQVSFREITEHYEQEFFNDMDRLRVWRPSLAPRVTEHVPHIIAFTQGILDRGLAYVAVDGSVYFNTGAYGRYGKLFPVHEEEATAAATATAAAAAVIKKSPRDFALWKLAKKGEPSWPSPWGRGRPGWHIECSAMASHILGVPLDVHGGGIDLRFPHHENEEAQCCAFHDTQQWCNYWLHVGHLHTRREKMSKSLYNTISVEALLQQHSVNTFRLFCLLSHYRNNVEFGPTSLDQAKVYMRKIRSFLHDAYAYINGQLKCAPLDESALKMKLVETRARVRRSLADDFDTARAVEAVMDLITLGNRELKKQSQGTSLDRSAGSMAAICSYIHYLMEEVFGIHFPSVSDASNLSLESGGRLFQVMNAVLELRDRVRKFALLQDTDGQTGLSVEEVKDKKRERMPLLHACDHLREELLKSGLQIKDHKGNTSWSLADETTEQKKGV</sequence>
<dbReference type="PANTHER" id="PTHR10890">
    <property type="entry name" value="CYSTEINYL-TRNA SYNTHETASE"/>
    <property type="match status" value="1"/>
</dbReference>
<keyword evidence="4" id="KW-0436">Ligase</keyword>
<evidence type="ECO:0000256" key="4">
    <source>
        <dbReference type="ARBA" id="ARBA00022598"/>
    </source>
</evidence>
<keyword evidence="8" id="KW-0067">ATP-binding</keyword>
<name>A0AAW0T9B3_SCYPA</name>
<comment type="function">
    <text evidence="13">In addition to its role as an aminoacyl-tRNA synthetase, has also cysteine persulfide synthase activity. Produces reactive persulfide species such as cysteine persulfide (CysSSH) from substrate cysteine and mediate direct incorporation of CysSSH into proteins during translations, resulting in protein persulfides and polysulfides. CysSSHs behave as potent antioxidants and cellular protectants.</text>
</comment>
<dbReference type="GO" id="GO:0005524">
    <property type="term" value="F:ATP binding"/>
    <property type="evidence" value="ECO:0007669"/>
    <property type="project" value="UniProtKB-KW"/>
</dbReference>
<evidence type="ECO:0000256" key="12">
    <source>
        <dbReference type="ARBA" id="ARBA00043868"/>
    </source>
</evidence>
<proteinExistence type="inferred from homology"/>
<protein>
    <recommendedName>
        <fullName evidence="3">cysteine--tRNA ligase</fullName>
        <ecNumber evidence="3">6.1.1.16</ecNumber>
    </recommendedName>
    <alternativeName>
        <fullName evidence="11">Cysteinyl-tRNA synthetase</fullName>
    </alternativeName>
</protein>
<evidence type="ECO:0000256" key="6">
    <source>
        <dbReference type="ARBA" id="ARBA00022741"/>
    </source>
</evidence>
<comment type="catalytic activity">
    <reaction evidence="17">
        <text>S-sulfanyl-L-cysteine + tRNA(Cys) + ATP = (S)-sulfanyl-L-cysteinyl-tRNA(Cys) + AMP + diphosphate</text>
        <dbReference type="Rhea" id="RHEA:78647"/>
        <dbReference type="Rhea" id="RHEA-COMP:9661"/>
        <dbReference type="Rhea" id="RHEA-COMP:19119"/>
        <dbReference type="ChEBI" id="CHEBI:30616"/>
        <dbReference type="ChEBI" id="CHEBI:33019"/>
        <dbReference type="ChEBI" id="CHEBI:58591"/>
        <dbReference type="ChEBI" id="CHEBI:78442"/>
        <dbReference type="ChEBI" id="CHEBI:229520"/>
        <dbReference type="ChEBI" id="CHEBI:456215"/>
    </reaction>
    <physiologicalReaction direction="left-to-right" evidence="17">
        <dbReference type="Rhea" id="RHEA:78648"/>
    </physiologicalReaction>
</comment>
<dbReference type="GO" id="GO:0006423">
    <property type="term" value="P:cysteinyl-tRNA aminoacylation"/>
    <property type="evidence" value="ECO:0007669"/>
    <property type="project" value="InterPro"/>
</dbReference>
<comment type="caution">
    <text evidence="20">The sequence shown here is derived from an EMBL/GenBank/DDBJ whole genome shotgun (WGS) entry which is preliminary data.</text>
</comment>
<feature type="domain" description="tRNA synthetases class I catalytic" evidence="19">
    <location>
        <begin position="82"/>
        <end position="382"/>
    </location>
</feature>
<evidence type="ECO:0000256" key="15">
    <source>
        <dbReference type="ARBA" id="ARBA00047548"/>
    </source>
</evidence>
<dbReference type="Gene3D" id="3.40.50.620">
    <property type="entry name" value="HUPs"/>
    <property type="match status" value="1"/>
</dbReference>
<keyword evidence="21" id="KW-1185">Reference proteome</keyword>
<gene>
    <name evidence="20" type="ORF">O3P69_009161</name>
</gene>
<dbReference type="HAMAP" id="MF_00041">
    <property type="entry name" value="Cys_tRNA_synth"/>
    <property type="match status" value="1"/>
</dbReference>
<reference evidence="20 21" key="1">
    <citation type="submission" date="2023-03" db="EMBL/GenBank/DDBJ databases">
        <title>High-quality genome of Scylla paramamosain provides insights in environmental adaptation.</title>
        <authorList>
            <person name="Zhang L."/>
        </authorList>
    </citation>
    <scope>NUCLEOTIDE SEQUENCE [LARGE SCALE GENOMIC DNA]</scope>
    <source>
        <strain evidence="20">LZ_2023a</strain>
        <tissue evidence="20">Muscle</tissue>
    </source>
</reference>
<dbReference type="InterPro" id="IPR014729">
    <property type="entry name" value="Rossmann-like_a/b/a_fold"/>
</dbReference>
<evidence type="ECO:0000256" key="11">
    <source>
        <dbReference type="ARBA" id="ARBA00031499"/>
    </source>
</evidence>
<dbReference type="FunFam" id="3.40.50.620:FF:000027">
    <property type="entry name" value="Cysteine--tRNA ligase, cytoplasmic"/>
    <property type="match status" value="1"/>
</dbReference>
<comment type="function">
    <text evidence="12">Mitochondrial cysteine-specific aminoacyl-tRNA synthetase that catalyzes the ATP-dependent ligation of cysteine to tRNA(Cys).</text>
</comment>
<comment type="similarity">
    <text evidence="2">Belongs to the class-I aminoacyl-tRNA synthetase family.</text>
</comment>
<dbReference type="SUPFAM" id="SSF47323">
    <property type="entry name" value="Anticodon-binding domain of a subclass of class I aminoacyl-tRNA synthetases"/>
    <property type="match status" value="1"/>
</dbReference>
<dbReference type="SUPFAM" id="SSF52374">
    <property type="entry name" value="Nucleotidylyl transferase"/>
    <property type="match status" value="1"/>
</dbReference>
<organism evidence="20 21">
    <name type="scientific">Scylla paramamosain</name>
    <name type="common">Mud crab</name>
    <dbReference type="NCBI Taxonomy" id="85552"/>
    <lineage>
        <taxon>Eukaryota</taxon>
        <taxon>Metazoa</taxon>
        <taxon>Ecdysozoa</taxon>
        <taxon>Arthropoda</taxon>
        <taxon>Crustacea</taxon>
        <taxon>Multicrustacea</taxon>
        <taxon>Malacostraca</taxon>
        <taxon>Eumalacostraca</taxon>
        <taxon>Eucarida</taxon>
        <taxon>Decapoda</taxon>
        <taxon>Pleocyemata</taxon>
        <taxon>Brachyura</taxon>
        <taxon>Eubrachyura</taxon>
        <taxon>Portunoidea</taxon>
        <taxon>Portunidae</taxon>
        <taxon>Portuninae</taxon>
        <taxon>Scylla</taxon>
    </lineage>
</organism>
<keyword evidence="6" id="KW-0547">Nucleotide-binding</keyword>
<dbReference type="Pfam" id="PF01406">
    <property type="entry name" value="tRNA-synt_1e"/>
    <property type="match status" value="1"/>
</dbReference>
<comment type="catalytic activity">
    <reaction evidence="15">
        <text>2 L-cysteine = S-sulfanyl-L-cysteine + L-alanine</text>
        <dbReference type="Rhea" id="RHEA:78543"/>
        <dbReference type="ChEBI" id="CHEBI:35235"/>
        <dbReference type="ChEBI" id="CHEBI:57972"/>
        <dbReference type="ChEBI" id="CHEBI:58591"/>
    </reaction>
    <physiologicalReaction direction="left-to-right" evidence="15">
        <dbReference type="Rhea" id="RHEA:78544"/>
    </physiologicalReaction>
</comment>
<evidence type="ECO:0000256" key="2">
    <source>
        <dbReference type="ARBA" id="ARBA00005594"/>
    </source>
</evidence>
<keyword evidence="5" id="KW-0479">Metal-binding</keyword>
<dbReference type="NCBIfam" id="TIGR00435">
    <property type="entry name" value="cysS"/>
    <property type="match status" value="1"/>
</dbReference>
<dbReference type="CDD" id="cd00672">
    <property type="entry name" value="CysRS_core"/>
    <property type="match status" value="1"/>
</dbReference>
<dbReference type="InterPro" id="IPR015803">
    <property type="entry name" value="Cys-tRNA-ligase"/>
</dbReference>
<accession>A0AAW0T9B3</accession>
<keyword evidence="9" id="KW-0648">Protein biosynthesis</keyword>
<dbReference type="InterPro" id="IPR032678">
    <property type="entry name" value="tRNA-synt_1_cat_dom"/>
</dbReference>
<comment type="catalytic activity">
    <reaction evidence="16">
        <text>S-sulfanyl-L-cysteine + L-cysteine = S-disulfanyl-L-cysteine + L-alanine</text>
        <dbReference type="Rhea" id="RHEA:78627"/>
        <dbReference type="ChEBI" id="CHEBI:35235"/>
        <dbReference type="ChEBI" id="CHEBI:57972"/>
        <dbReference type="ChEBI" id="CHEBI:58591"/>
        <dbReference type="ChEBI" id="CHEBI:229465"/>
    </reaction>
    <physiologicalReaction direction="left-to-right" evidence="16">
        <dbReference type="Rhea" id="RHEA:78628"/>
    </physiologicalReaction>
</comment>
<dbReference type="InterPro" id="IPR009080">
    <property type="entry name" value="tRNAsynth_Ia_anticodon-bd"/>
</dbReference>
<evidence type="ECO:0000256" key="1">
    <source>
        <dbReference type="ARBA" id="ARBA00001947"/>
    </source>
</evidence>
<dbReference type="AlphaFoldDB" id="A0AAW0T9B3"/>
<evidence type="ECO:0000256" key="5">
    <source>
        <dbReference type="ARBA" id="ARBA00022723"/>
    </source>
</evidence>
<evidence type="ECO:0000313" key="20">
    <source>
        <dbReference type="EMBL" id="KAK8384223.1"/>
    </source>
</evidence>
<evidence type="ECO:0000256" key="10">
    <source>
        <dbReference type="ARBA" id="ARBA00023146"/>
    </source>
</evidence>
<dbReference type="PRINTS" id="PR00983">
    <property type="entry name" value="TRNASYNTHCYS"/>
</dbReference>
<comment type="cofactor">
    <cofactor evidence="1">
        <name>Zn(2+)</name>
        <dbReference type="ChEBI" id="CHEBI:29105"/>
    </cofactor>
</comment>
<evidence type="ECO:0000256" key="13">
    <source>
        <dbReference type="ARBA" id="ARBA00045476"/>
    </source>
</evidence>
<evidence type="ECO:0000256" key="17">
    <source>
        <dbReference type="ARBA" id="ARBA00048609"/>
    </source>
</evidence>
<evidence type="ECO:0000313" key="21">
    <source>
        <dbReference type="Proteomes" id="UP001487740"/>
    </source>
</evidence>
<keyword evidence="10" id="KW-0030">Aminoacyl-tRNA synthetase</keyword>
<dbReference type="InterPro" id="IPR024909">
    <property type="entry name" value="Cys-tRNA/MSH_ligase"/>
</dbReference>
<dbReference type="EC" id="6.1.1.16" evidence="3"/>
<dbReference type="Gene3D" id="1.20.120.1910">
    <property type="entry name" value="Cysteine-tRNA ligase, C-terminal anti-codon recognition domain"/>
    <property type="match status" value="1"/>
</dbReference>
<evidence type="ECO:0000256" key="14">
    <source>
        <dbReference type="ARBA" id="ARBA00047499"/>
    </source>
</evidence>
<comment type="catalytic activity">
    <reaction evidence="14">
        <text>S-disulfanyl-L-cysteine + tRNA(Cys) + ATP = (S)-disulfanyl-L-cysteinyl-tRNA(Cys) + AMP + diphosphate</text>
        <dbReference type="Rhea" id="RHEA:78651"/>
        <dbReference type="Rhea" id="RHEA-COMP:9661"/>
        <dbReference type="Rhea" id="RHEA-COMP:19120"/>
        <dbReference type="ChEBI" id="CHEBI:30616"/>
        <dbReference type="ChEBI" id="CHEBI:33019"/>
        <dbReference type="ChEBI" id="CHEBI:78442"/>
        <dbReference type="ChEBI" id="CHEBI:229465"/>
        <dbReference type="ChEBI" id="CHEBI:229521"/>
        <dbReference type="ChEBI" id="CHEBI:456215"/>
    </reaction>
    <physiologicalReaction direction="left-to-right" evidence="14">
        <dbReference type="Rhea" id="RHEA:78652"/>
    </physiologicalReaction>
</comment>
<dbReference type="GO" id="GO:0004817">
    <property type="term" value="F:cysteine-tRNA ligase activity"/>
    <property type="evidence" value="ECO:0007669"/>
    <property type="project" value="UniProtKB-EC"/>
</dbReference>
<evidence type="ECO:0000256" key="9">
    <source>
        <dbReference type="ARBA" id="ARBA00022917"/>
    </source>
</evidence>
<dbReference type="GO" id="GO:0046872">
    <property type="term" value="F:metal ion binding"/>
    <property type="evidence" value="ECO:0007669"/>
    <property type="project" value="UniProtKB-KW"/>
</dbReference>
<evidence type="ECO:0000256" key="16">
    <source>
        <dbReference type="ARBA" id="ARBA00047731"/>
    </source>
</evidence>
<evidence type="ECO:0000256" key="18">
    <source>
        <dbReference type="ARBA" id="ARBA00049046"/>
    </source>
</evidence>
<dbReference type="Proteomes" id="UP001487740">
    <property type="component" value="Unassembled WGS sequence"/>
</dbReference>
<evidence type="ECO:0000256" key="3">
    <source>
        <dbReference type="ARBA" id="ARBA00012832"/>
    </source>
</evidence>
<dbReference type="GO" id="GO:0005737">
    <property type="term" value="C:cytoplasm"/>
    <property type="evidence" value="ECO:0007669"/>
    <property type="project" value="TreeGrafter"/>
</dbReference>
<comment type="catalytic activity">
    <reaction evidence="18">
        <text>tRNA(Cys) + L-cysteine + ATP = L-cysteinyl-tRNA(Cys) + AMP + diphosphate</text>
        <dbReference type="Rhea" id="RHEA:17773"/>
        <dbReference type="Rhea" id="RHEA-COMP:9661"/>
        <dbReference type="Rhea" id="RHEA-COMP:9679"/>
        <dbReference type="ChEBI" id="CHEBI:30616"/>
        <dbReference type="ChEBI" id="CHEBI:33019"/>
        <dbReference type="ChEBI" id="CHEBI:35235"/>
        <dbReference type="ChEBI" id="CHEBI:78442"/>
        <dbReference type="ChEBI" id="CHEBI:78517"/>
        <dbReference type="ChEBI" id="CHEBI:456215"/>
        <dbReference type="EC" id="6.1.1.16"/>
    </reaction>
    <physiologicalReaction direction="right-to-left" evidence="18">
        <dbReference type="Rhea" id="RHEA:17775"/>
    </physiologicalReaction>
</comment>
<dbReference type="EMBL" id="JARAKH010000035">
    <property type="protein sequence ID" value="KAK8384223.1"/>
    <property type="molecule type" value="Genomic_DNA"/>
</dbReference>
<evidence type="ECO:0000259" key="19">
    <source>
        <dbReference type="Pfam" id="PF01406"/>
    </source>
</evidence>
<dbReference type="PANTHER" id="PTHR10890:SF27">
    <property type="entry name" value="CYSTEINE--TRNA LIGASE, MITOCHONDRIAL-RELATED"/>
    <property type="match status" value="1"/>
</dbReference>
<keyword evidence="7" id="KW-0862">Zinc</keyword>
<evidence type="ECO:0000256" key="8">
    <source>
        <dbReference type="ARBA" id="ARBA00022840"/>
    </source>
</evidence>
<evidence type="ECO:0000256" key="7">
    <source>
        <dbReference type="ARBA" id="ARBA00022833"/>
    </source>
</evidence>